<evidence type="ECO:0000313" key="2">
    <source>
        <dbReference type="Proteomes" id="UP000600101"/>
    </source>
</evidence>
<dbReference type="EMBL" id="JACOMF010000010">
    <property type="protein sequence ID" value="MBC4015795.1"/>
    <property type="molecule type" value="Genomic_DNA"/>
</dbReference>
<accession>A0A9X0QYA3</accession>
<proteinExistence type="predicted"/>
<comment type="caution">
    <text evidence="1">The sequence shown here is derived from an EMBL/GenBank/DDBJ whole genome shotgun (WGS) entry which is preliminary data.</text>
</comment>
<gene>
    <name evidence="1" type="ORF">H7965_10715</name>
</gene>
<dbReference type="AlphaFoldDB" id="A0A9X0QYA3"/>
<evidence type="ECO:0000313" key="1">
    <source>
        <dbReference type="EMBL" id="MBC4015795.1"/>
    </source>
</evidence>
<keyword evidence="2" id="KW-1185">Reference proteome</keyword>
<sequence length="54" mass="5989">MAATITPATAAPARRSLLRRLRWWLLRRRSEAILRSLEPRLGRAGRIAPASPGA</sequence>
<reference evidence="1" key="1">
    <citation type="submission" date="2020-08" db="EMBL/GenBank/DDBJ databases">
        <authorList>
            <person name="Hu Y."/>
            <person name="Nguyen S.V."/>
            <person name="Li F."/>
            <person name="Fanning S."/>
        </authorList>
    </citation>
    <scope>NUCLEOTIDE SEQUENCE</scope>
    <source>
        <strain evidence="1">SYSU D8009</strain>
    </source>
</reference>
<name>A0A9X0QYA3_9PROT</name>
<protein>
    <submittedName>
        <fullName evidence="1">Uncharacterized protein</fullName>
    </submittedName>
</protein>
<dbReference type="RefSeq" id="WP_186770572.1">
    <property type="nucleotide sequence ID" value="NZ_JACOMF010000010.1"/>
</dbReference>
<organism evidence="1 2">
    <name type="scientific">Siccirubricoccus deserti</name>
    <dbReference type="NCBI Taxonomy" id="2013562"/>
    <lineage>
        <taxon>Bacteria</taxon>
        <taxon>Pseudomonadati</taxon>
        <taxon>Pseudomonadota</taxon>
        <taxon>Alphaproteobacteria</taxon>
        <taxon>Acetobacterales</taxon>
        <taxon>Roseomonadaceae</taxon>
        <taxon>Siccirubricoccus</taxon>
    </lineage>
</organism>
<dbReference type="Proteomes" id="UP000600101">
    <property type="component" value="Unassembled WGS sequence"/>
</dbReference>